<name>G5H634_9BACT</name>
<dbReference type="InterPro" id="IPR032575">
    <property type="entry name" value="DUF4923"/>
</dbReference>
<dbReference type="EMBL" id="ADLD01000004">
    <property type="protein sequence ID" value="EHB93128.1"/>
    <property type="molecule type" value="Genomic_DNA"/>
</dbReference>
<reference evidence="3 4" key="1">
    <citation type="submission" date="2011-08" db="EMBL/GenBank/DDBJ databases">
        <title>The Genome Sequence of Alistipes indistinctus YIT 12060.</title>
        <authorList>
            <consortium name="The Broad Institute Genome Sequencing Platform"/>
            <person name="Earl A."/>
            <person name="Ward D."/>
            <person name="Feldgarden M."/>
            <person name="Gevers D."/>
            <person name="Morotomi M."/>
            <person name="Young S.K."/>
            <person name="Zeng Q."/>
            <person name="Gargeya S."/>
            <person name="Fitzgerald M."/>
            <person name="Haas B."/>
            <person name="Abouelleil A."/>
            <person name="Alvarado L."/>
            <person name="Arachchi H.M."/>
            <person name="Berlin A."/>
            <person name="Brown A."/>
            <person name="Chapman S.B."/>
            <person name="Chen Z."/>
            <person name="Dunbar C."/>
            <person name="Freedman E."/>
            <person name="Gearin G."/>
            <person name="Gellesch M."/>
            <person name="Goldberg J."/>
            <person name="Griggs A."/>
            <person name="Gujja S."/>
            <person name="Heiman D."/>
            <person name="Howarth C."/>
            <person name="Larson L."/>
            <person name="Lui A."/>
            <person name="MacDonald P.J.P."/>
            <person name="Montmayeur A."/>
            <person name="Murphy C."/>
            <person name="Neiman D."/>
            <person name="Pearson M."/>
            <person name="Priest M."/>
            <person name="Roberts A."/>
            <person name="Saif S."/>
            <person name="Shea T."/>
            <person name="Shenoy N."/>
            <person name="Sisk P."/>
            <person name="Stolte C."/>
            <person name="Sykes S."/>
            <person name="Wortman J."/>
            <person name="Nusbaum C."/>
            <person name="Birren B."/>
        </authorList>
    </citation>
    <scope>NUCLEOTIDE SEQUENCE [LARGE SCALE GENOMIC DNA]</scope>
    <source>
        <strain evidence="3 4">YIT 12060</strain>
    </source>
</reference>
<feature type="signal peptide" evidence="1">
    <location>
        <begin position="1"/>
        <end position="22"/>
    </location>
</feature>
<gene>
    <name evidence="3" type="ORF">HMPREF9450_00394</name>
</gene>
<keyword evidence="1" id="KW-0732">Signal</keyword>
<keyword evidence="4" id="KW-1185">Reference proteome</keyword>
<proteinExistence type="predicted"/>
<dbReference type="eggNOG" id="ENOG5032UZ2">
    <property type="taxonomic scope" value="Bacteria"/>
</dbReference>
<evidence type="ECO:0000259" key="2">
    <source>
        <dbReference type="Pfam" id="PF16270"/>
    </source>
</evidence>
<accession>G5H634</accession>
<feature type="chain" id="PRO_5003477788" description="DUF4923 domain-containing protein" evidence="1">
    <location>
        <begin position="23"/>
        <end position="206"/>
    </location>
</feature>
<organism evidence="3 4">
    <name type="scientific">Alistipes indistinctus YIT 12060</name>
    <dbReference type="NCBI Taxonomy" id="742725"/>
    <lineage>
        <taxon>Bacteria</taxon>
        <taxon>Pseudomonadati</taxon>
        <taxon>Bacteroidota</taxon>
        <taxon>Bacteroidia</taxon>
        <taxon>Bacteroidales</taxon>
        <taxon>Rikenellaceae</taxon>
        <taxon>Alistipes</taxon>
    </lineage>
</organism>
<feature type="domain" description="DUF4923" evidence="2">
    <location>
        <begin position="30"/>
        <end position="206"/>
    </location>
</feature>
<protein>
    <recommendedName>
        <fullName evidence="2">DUF4923 domain-containing protein</fullName>
    </recommendedName>
</protein>
<dbReference type="GeneID" id="92816815"/>
<dbReference type="Pfam" id="PF16270">
    <property type="entry name" value="DUF4923"/>
    <property type="match status" value="1"/>
</dbReference>
<evidence type="ECO:0000313" key="4">
    <source>
        <dbReference type="Proteomes" id="UP000006008"/>
    </source>
</evidence>
<dbReference type="OrthoDB" id="1001469at2"/>
<dbReference type="Proteomes" id="UP000006008">
    <property type="component" value="Unassembled WGS sequence"/>
</dbReference>
<evidence type="ECO:0000256" key="1">
    <source>
        <dbReference type="SAM" id="SignalP"/>
    </source>
</evidence>
<sequence>MNRKRIWCAAAVLAVLCVPVRAQDWQSALKSVASNVADKATGGALTQLALVATWNYMQPGVKLESDNAVADLAASATTASLQSKLAGIYEKAGIKSGSCSVTFSKDSTFSLVIGSRTLKGTYAFESATHGITLTFSGSGELRKFGAMHGFAYLNGTDLQLLFSAAKALSLVQQVGEKAASLNSSLATVNSLASKIDNLYLGFEFAK</sequence>
<comment type="caution">
    <text evidence="3">The sequence shown here is derived from an EMBL/GenBank/DDBJ whole genome shotgun (WGS) entry which is preliminary data.</text>
</comment>
<dbReference type="PATRIC" id="fig|742725.3.peg.438"/>
<dbReference type="RefSeq" id="WP_009133200.1">
    <property type="nucleotide sequence ID" value="NZ_CP102250.1"/>
</dbReference>
<dbReference type="AlphaFoldDB" id="G5H634"/>
<dbReference type="HOGENOM" id="CLU_083301_0_0_10"/>
<evidence type="ECO:0000313" key="3">
    <source>
        <dbReference type="EMBL" id="EHB93128.1"/>
    </source>
</evidence>